<evidence type="ECO:0000256" key="2">
    <source>
        <dbReference type="SAM" id="SignalP"/>
    </source>
</evidence>
<feature type="chain" id="PRO_5015629625" evidence="2">
    <location>
        <begin position="27"/>
        <end position="239"/>
    </location>
</feature>
<feature type="signal peptide" evidence="2">
    <location>
        <begin position="1"/>
        <end position="26"/>
    </location>
</feature>
<dbReference type="EMBL" id="PKSM01000039">
    <property type="protein sequence ID" value="POW20023.1"/>
    <property type="molecule type" value="Genomic_DNA"/>
</dbReference>
<feature type="compositionally biased region" description="Basic and acidic residues" evidence="1">
    <location>
        <begin position="172"/>
        <end position="185"/>
    </location>
</feature>
<dbReference type="Proteomes" id="UP000238274">
    <property type="component" value="Unassembled WGS sequence"/>
</dbReference>
<accession>A0A2S4WE45</accession>
<keyword evidence="2" id="KW-0732">Signal</keyword>
<reference evidence="4" key="2">
    <citation type="journal article" date="2018" name="BMC Genomics">
        <title>Genomic insights into host adaptation between the wheat stripe rust pathogen (Puccinia striiformis f. sp. tritici) and the barley stripe rust pathogen (Puccinia striiformis f. sp. hordei).</title>
        <authorList>
            <person name="Xia C."/>
            <person name="Wang M."/>
            <person name="Yin C."/>
            <person name="Cornejo O.E."/>
            <person name="Hulbert S.H."/>
            <person name="Chen X."/>
        </authorList>
    </citation>
    <scope>NUCLEOTIDE SEQUENCE [LARGE SCALE GENOMIC DNA]</scope>
    <source>
        <strain evidence="4">93TX-2</strain>
    </source>
</reference>
<feature type="region of interest" description="Disordered" evidence="1">
    <location>
        <begin position="156"/>
        <end position="185"/>
    </location>
</feature>
<feature type="region of interest" description="Disordered" evidence="1">
    <location>
        <begin position="94"/>
        <end position="128"/>
    </location>
</feature>
<reference evidence="4" key="3">
    <citation type="journal article" date="2018" name="Mol. Plant Microbe Interact.">
        <title>Genome sequence resources for the wheat stripe rust pathogen (Puccinia striiformis f. sp. tritici) and the barley stripe rust pathogen (Puccinia striiformis f. sp. hordei).</title>
        <authorList>
            <person name="Xia C."/>
            <person name="Wang M."/>
            <person name="Yin C."/>
            <person name="Cornejo O.E."/>
            <person name="Hulbert S.H."/>
            <person name="Chen X."/>
        </authorList>
    </citation>
    <scope>NUCLEOTIDE SEQUENCE [LARGE SCALE GENOMIC DNA]</scope>
    <source>
        <strain evidence="4">93TX-2</strain>
    </source>
</reference>
<dbReference type="VEuPathDB" id="FungiDB:PSHT_04003"/>
<gene>
    <name evidence="3" type="ORF">PSHT_04003</name>
</gene>
<evidence type="ECO:0000313" key="4">
    <source>
        <dbReference type="Proteomes" id="UP000238274"/>
    </source>
</evidence>
<dbReference type="VEuPathDB" id="FungiDB:PSTT_10826"/>
<protein>
    <submittedName>
        <fullName evidence="3">Uncharacterized protein</fullName>
    </submittedName>
</protein>
<feature type="compositionally biased region" description="Low complexity" evidence="1">
    <location>
        <begin position="159"/>
        <end position="169"/>
    </location>
</feature>
<comment type="caution">
    <text evidence="3">The sequence shown here is derived from an EMBL/GenBank/DDBJ whole genome shotgun (WGS) entry which is preliminary data.</text>
</comment>
<sequence>MKLSTSIRCFIFLAVQLTLLVSPLRGAPISISDFFVVRVPCINFFSSIFKYLPTDSYLGHLYSTGFKMSRTGSMKEPVEAPVILTEVEEPGHASTWGRELHPDWPYDPSHGSARTSPERPTGGTSEEEIWIRSKSPDSLRQPPSTLIKHPVFQVKQYDGSPLGSPSSSPERNLIKHDPTEPPRLEDYVWTPEDFDRWLNPGHIPAQSETHSAPLLNNASPRQETLSIASPVAKQQPISV</sequence>
<reference evidence="3 4" key="1">
    <citation type="submission" date="2017-12" db="EMBL/GenBank/DDBJ databases">
        <title>Gene loss provides genomic basis for host adaptation in cereal stripe rust fungi.</title>
        <authorList>
            <person name="Xia C."/>
        </authorList>
    </citation>
    <scope>NUCLEOTIDE SEQUENCE [LARGE SCALE GENOMIC DNA]</scope>
    <source>
        <strain evidence="3 4">93TX-2</strain>
    </source>
</reference>
<evidence type="ECO:0000313" key="3">
    <source>
        <dbReference type="EMBL" id="POW20023.1"/>
    </source>
</evidence>
<keyword evidence="4" id="KW-1185">Reference proteome</keyword>
<name>A0A2S4WE45_9BASI</name>
<dbReference type="AlphaFoldDB" id="A0A2S4WE45"/>
<organism evidence="3 4">
    <name type="scientific">Puccinia striiformis</name>
    <dbReference type="NCBI Taxonomy" id="27350"/>
    <lineage>
        <taxon>Eukaryota</taxon>
        <taxon>Fungi</taxon>
        <taxon>Dikarya</taxon>
        <taxon>Basidiomycota</taxon>
        <taxon>Pucciniomycotina</taxon>
        <taxon>Pucciniomycetes</taxon>
        <taxon>Pucciniales</taxon>
        <taxon>Pucciniaceae</taxon>
        <taxon>Puccinia</taxon>
    </lineage>
</organism>
<evidence type="ECO:0000256" key="1">
    <source>
        <dbReference type="SAM" id="MobiDB-lite"/>
    </source>
</evidence>
<proteinExistence type="predicted"/>